<dbReference type="EMBL" id="BGPR01001943">
    <property type="protein sequence ID" value="GBM64756.1"/>
    <property type="molecule type" value="Genomic_DNA"/>
</dbReference>
<proteinExistence type="predicted"/>
<gene>
    <name evidence="1" type="ORF">AVEN_263283_1</name>
</gene>
<dbReference type="AlphaFoldDB" id="A0A4Y2HHA4"/>
<comment type="caution">
    <text evidence="1">The sequence shown here is derived from an EMBL/GenBank/DDBJ whole genome shotgun (WGS) entry which is preliminary data.</text>
</comment>
<protein>
    <submittedName>
        <fullName evidence="1">Uncharacterized protein</fullName>
    </submittedName>
</protein>
<reference evidence="1 2" key="1">
    <citation type="journal article" date="2019" name="Sci. Rep.">
        <title>Orb-weaving spider Araneus ventricosus genome elucidates the spidroin gene catalogue.</title>
        <authorList>
            <person name="Kono N."/>
            <person name="Nakamura H."/>
            <person name="Ohtoshi R."/>
            <person name="Moran D.A.P."/>
            <person name="Shinohara A."/>
            <person name="Yoshida Y."/>
            <person name="Fujiwara M."/>
            <person name="Mori M."/>
            <person name="Tomita M."/>
            <person name="Arakawa K."/>
        </authorList>
    </citation>
    <scope>NUCLEOTIDE SEQUENCE [LARGE SCALE GENOMIC DNA]</scope>
</reference>
<name>A0A4Y2HHA4_ARAVE</name>
<accession>A0A4Y2HHA4</accession>
<evidence type="ECO:0000313" key="2">
    <source>
        <dbReference type="Proteomes" id="UP000499080"/>
    </source>
</evidence>
<keyword evidence="2" id="KW-1185">Reference proteome</keyword>
<dbReference type="Proteomes" id="UP000499080">
    <property type="component" value="Unassembled WGS sequence"/>
</dbReference>
<organism evidence="1 2">
    <name type="scientific">Araneus ventricosus</name>
    <name type="common">Orbweaver spider</name>
    <name type="synonym">Epeira ventricosa</name>
    <dbReference type="NCBI Taxonomy" id="182803"/>
    <lineage>
        <taxon>Eukaryota</taxon>
        <taxon>Metazoa</taxon>
        <taxon>Ecdysozoa</taxon>
        <taxon>Arthropoda</taxon>
        <taxon>Chelicerata</taxon>
        <taxon>Arachnida</taxon>
        <taxon>Araneae</taxon>
        <taxon>Araneomorphae</taxon>
        <taxon>Entelegynae</taxon>
        <taxon>Araneoidea</taxon>
        <taxon>Araneidae</taxon>
        <taxon>Araneus</taxon>
    </lineage>
</organism>
<sequence length="129" mass="14358">MSGVVGQGTPDLHFSDLDVCVDITGKSCLWSKQKSVSERKVSITNCPFPSNSLIPRRLFISSPLGVFGRKRYELDSPNLGGHFQNHPTPCNNLPLRRREMGCSAYLKSDLRTSRPLKRSQPPQTGLRSC</sequence>
<evidence type="ECO:0000313" key="1">
    <source>
        <dbReference type="EMBL" id="GBM64756.1"/>
    </source>
</evidence>